<protein>
    <submittedName>
        <fullName evidence="1">Uncharacterized protein</fullName>
    </submittedName>
</protein>
<dbReference type="Proteomes" id="UP000320762">
    <property type="component" value="Unassembled WGS sequence"/>
</dbReference>
<evidence type="ECO:0000313" key="1">
    <source>
        <dbReference type="EMBL" id="TRM61943.1"/>
    </source>
</evidence>
<accession>A0A550CAW6</accession>
<keyword evidence="2" id="KW-1185">Reference proteome</keyword>
<dbReference type="AlphaFoldDB" id="A0A550CAW6"/>
<dbReference type="OrthoDB" id="3029214at2759"/>
<organism evidence="1 2">
    <name type="scientific">Schizophyllum amplum</name>
    <dbReference type="NCBI Taxonomy" id="97359"/>
    <lineage>
        <taxon>Eukaryota</taxon>
        <taxon>Fungi</taxon>
        <taxon>Dikarya</taxon>
        <taxon>Basidiomycota</taxon>
        <taxon>Agaricomycotina</taxon>
        <taxon>Agaricomycetes</taxon>
        <taxon>Agaricomycetidae</taxon>
        <taxon>Agaricales</taxon>
        <taxon>Schizophyllaceae</taxon>
        <taxon>Schizophyllum</taxon>
    </lineage>
</organism>
<gene>
    <name evidence="1" type="ORF">BD626DRAFT_570172</name>
</gene>
<evidence type="ECO:0000313" key="2">
    <source>
        <dbReference type="Proteomes" id="UP000320762"/>
    </source>
</evidence>
<sequence>MPSAEKTHVLALTNLEAVEEVLVIPEAHFELLLQPVLNCVRDLWPSIVSWLDFFHPMHHNGTQRMRRTPLETVTRLVSSLFTLKGSLPDLFADTPRIYRLLFDLLVRFDVYCDMPHMNSTLHACVGRLGYAVLGYALWTPNKDLDGCVKMQIEKRTDDLDALHALLDVVRHRRRFLYRQIARQAHILMRLSVRGSAIRDDIILQNQLSILSSLSERLLPIPHYPREVVLRLVQITQELLTVTGGPSIALTAITALHAMWRSSGDRRSLVWSLRAGVLPAILTLRGVQPIRHAANSLGTISLEAMSVDVLRALDSSGRALDIAGGLLGLDDKPLDKKIQAEVNQNLRDRIALIRSLYKKTCAYGQCTSTVEQARATLRRRSCQTSMPRKPSYRDSRRYHPSRRALPHALRSRAPAKHRADVLAEISRLPVAIPDVPLCFHVGLEFSVIPPVIAEVRVMGASDTPEAMTISSRAYAPTTYLPKQGHSPADEKGLRTVSKLMYLWKSRNLVLKRKEFPPHYA</sequence>
<comment type="caution">
    <text evidence="1">The sequence shown here is derived from an EMBL/GenBank/DDBJ whole genome shotgun (WGS) entry which is preliminary data.</text>
</comment>
<dbReference type="EMBL" id="VDMD01000014">
    <property type="protein sequence ID" value="TRM61943.1"/>
    <property type="molecule type" value="Genomic_DNA"/>
</dbReference>
<proteinExistence type="predicted"/>
<name>A0A550CAW6_9AGAR</name>
<reference evidence="1 2" key="1">
    <citation type="journal article" date="2019" name="New Phytol.">
        <title>Comparative genomics reveals unique wood-decay strategies and fruiting body development in the Schizophyllaceae.</title>
        <authorList>
            <person name="Almasi E."/>
            <person name="Sahu N."/>
            <person name="Krizsan K."/>
            <person name="Balint B."/>
            <person name="Kovacs G.M."/>
            <person name="Kiss B."/>
            <person name="Cseklye J."/>
            <person name="Drula E."/>
            <person name="Henrissat B."/>
            <person name="Nagy I."/>
            <person name="Chovatia M."/>
            <person name="Adam C."/>
            <person name="LaButti K."/>
            <person name="Lipzen A."/>
            <person name="Riley R."/>
            <person name="Grigoriev I.V."/>
            <person name="Nagy L.G."/>
        </authorList>
    </citation>
    <scope>NUCLEOTIDE SEQUENCE [LARGE SCALE GENOMIC DNA]</scope>
    <source>
        <strain evidence="1 2">NL-1724</strain>
    </source>
</reference>